<feature type="binding site" evidence="12">
    <location>
        <position position="257"/>
    </location>
    <ligand>
        <name>[4Fe-4S] cluster</name>
        <dbReference type="ChEBI" id="CHEBI:49883"/>
        <label>2</label>
        <note>4Fe-4S-substrate</note>
    </ligand>
</feature>
<dbReference type="GO" id="GO:0006777">
    <property type="term" value="P:Mo-molybdopterin cofactor biosynthetic process"/>
    <property type="evidence" value="ECO:0007669"/>
    <property type="project" value="UniProtKB-UniRule"/>
</dbReference>
<feature type="binding site" evidence="12">
    <location>
        <position position="21"/>
    </location>
    <ligand>
        <name>[4Fe-4S] cluster</name>
        <dbReference type="ChEBI" id="CHEBI:49883"/>
        <label>1</label>
        <note>4Fe-4S-S-AdoMet</note>
    </ligand>
</feature>
<comment type="function">
    <text evidence="12">Catalyzes the cyclization of GTP to (8S)-3',8-cyclo-7,8-dihydroguanosine 5'-triphosphate.</text>
</comment>
<dbReference type="InterPro" id="IPR000385">
    <property type="entry name" value="MoaA_NifB_PqqE_Fe-S-bd_CS"/>
</dbReference>
<dbReference type="GO" id="GO:0051539">
    <property type="term" value="F:4 iron, 4 sulfur cluster binding"/>
    <property type="evidence" value="ECO:0007669"/>
    <property type="project" value="UniProtKB-UniRule"/>
</dbReference>
<feature type="binding site" evidence="12">
    <location>
        <position position="68"/>
    </location>
    <ligand>
        <name>S-adenosyl-L-methionine</name>
        <dbReference type="ChEBI" id="CHEBI:59789"/>
    </ligand>
</feature>
<feature type="binding site" evidence="12">
    <location>
        <position position="155"/>
    </location>
    <ligand>
        <name>GTP</name>
        <dbReference type="ChEBI" id="CHEBI:37565"/>
    </ligand>
</feature>
<feature type="binding site" evidence="12">
    <location>
        <position position="271"/>
    </location>
    <ligand>
        <name>[4Fe-4S] cluster</name>
        <dbReference type="ChEBI" id="CHEBI:49883"/>
        <label>2</label>
        <note>4Fe-4S-substrate</note>
    </ligand>
</feature>
<dbReference type="SFLD" id="SFLDS00029">
    <property type="entry name" value="Radical_SAM"/>
    <property type="match status" value="1"/>
</dbReference>
<evidence type="ECO:0000313" key="15">
    <source>
        <dbReference type="Proteomes" id="UP000005496"/>
    </source>
</evidence>
<accession>D6SP03</accession>
<dbReference type="CDD" id="cd01335">
    <property type="entry name" value="Radical_SAM"/>
    <property type="match status" value="1"/>
</dbReference>
<comment type="subunit">
    <text evidence="12">Monomer and homodimer.</text>
</comment>
<dbReference type="PROSITE" id="PS01305">
    <property type="entry name" value="MOAA_NIFB_PQQE"/>
    <property type="match status" value="1"/>
</dbReference>
<dbReference type="SMART" id="SM00729">
    <property type="entry name" value="Elp3"/>
    <property type="match status" value="1"/>
</dbReference>
<comment type="pathway">
    <text evidence="12">Cofactor biosynthesis; molybdopterin biosynthesis.</text>
</comment>
<keyword evidence="10 12" id="KW-0456">Lyase</keyword>
<dbReference type="PANTHER" id="PTHR22960:SF0">
    <property type="entry name" value="MOLYBDENUM COFACTOR BIOSYNTHESIS PROTEIN 1"/>
    <property type="match status" value="1"/>
</dbReference>
<dbReference type="InterPro" id="IPR007197">
    <property type="entry name" value="rSAM"/>
</dbReference>
<feature type="domain" description="Radical SAM core" evidence="13">
    <location>
        <begin position="5"/>
        <end position="220"/>
    </location>
</feature>
<comment type="cofactor">
    <cofactor evidence="12">
        <name>[4Fe-4S] cluster</name>
        <dbReference type="ChEBI" id="CHEBI:49883"/>
    </cofactor>
    <text evidence="12">Binds 2 [4Fe-4S] clusters. Binds 1 [4Fe-4S] cluster coordinated with 3 cysteines and an exchangeable S-adenosyl-L-methionine and 1 [4Fe-4S] cluster coordinated with 3 cysteines and the GTP-derived substrate.</text>
</comment>
<dbReference type="InterPro" id="IPR040064">
    <property type="entry name" value="MoaA-like"/>
</dbReference>
<keyword evidence="5 12" id="KW-0547">Nucleotide-binding</keyword>
<dbReference type="InterPro" id="IPR058240">
    <property type="entry name" value="rSAM_sf"/>
</dbReference>
<dbReference type="CDD" id="cd21117">
    <property type="entry name" value="Twitch_MoaA"/>
    <property type="match status" value="1"/>
</dbReference>
<dbReference type="NCBIfam" id="TIGR02666">
    <property type="entry name" value="moaA"/>
    <property type="match status" value="1"/>
</dbReference>
<evidence type="ECO:0000256" key="6">
    <source>
        <dbReference type="ARBA" id="ARBA00023004"/>
    </source>
</evidence>
<dbReference type="eggNOG" id="COG2896">
    <property type="taxonomic scope" value="Bacteria"/>
</dbReference>
<dbReference type="SFLD" id="SFLDG01383">
    <property type="entry name" value="cyclic_pyranopterin_phosphate"/>
    <property type="match status" value="1"/>
</dbReference>
<keyword evidence="15" id="KW-1185">Reference proteome</keyword>
<evidence type="ECO:0000256" key="12">
    <source>
        <dbReference type="HAMAP-Rule" id="MF_01225"/>
    </source>
</evidence>
<sequence length="331" mass="37567">MIQDNYGRGVSYLRLSITDRCNLRCFYCRPGKGSRFISHKNILTYEDMLYLLHAASGMDVQKVRLTGGEPFVRRDILYFLHRLKSELPQMEIRLTTNATLIAGKIRALRDIGIKGLNISLDTLDRDKYQRITGQDKLDSVMASIDRCLEEGIRVKINAVALKGVNDDELGDFIRLAMDKPLDVRFIEFMPIGEKTLWEQDYYWSSADLLTQAAELTDMVPVDNLTRNHGPARMYKPGHGLGRVGVISPLSAHFCATCNRLRVTANGRLRTCLFSDKEYNLLPLIRSPKISPERLRLVMERAGRKKPMGHELMSGGKKEKSLCRRVMSSIGG</sequence>
<dbReference type="InterPro" id="IPR013483">
    <property type="entry name" value="MoaA"/>
</dbReference>
<dbReference type="SUPFAM" id="SSF102114">
    <property type="entry name" value="Radical SAM enzymes"/>
    <property type="match status" value="1"/>
</dbReference>
<dbReference type="SFLD" id="SFLDG01386">
    <property type="entry name" value="main_SPASM_domain-containing"/>
    <property type="match status" value="1"/>
</dbReference>
<proteinExistence type="inferred from homology"/>
<dbReference type="InterPro" id="IPR013785">
    <property type="entry name" value="Aldolase_TIM"/>
</dbReference>
<protein>
    <recommendedName>
        <fullName evidence="1 12">GTP 3',8-cyclase</fullName>
        <ecNumber evidence="1 12">4.1.99.22</ecNumber>
    </recommendedName>
    <alternativeName>
        <fullName evidence="12">Molybdenum cofactor biosynthesis protein A</fullName>
    </alternativeName>
</protein>
<evidence type="ECO:0000256" key="10">
    <source>
        <dbReference type="ARBA" id="ARBA00023239"/>
    </source>
</evidence>
<evidence type="ECO:0000256" key="7">
    <source>
        <dbReference type="ARBA" id="ARBA00023014"/>
    </source>
</evidence>
<dbReference type="GO" id="GO:0061798">
    <property type="term" value="F:GTP 3',8'-cyclase activity"/>
    <property type="evidence" value="ECO:0007669"/>
    <property type="project" value="UniProtKB-UniRule"/>
</dbReference>
<dbReference type="InterPro" id="IPR006638">
    <property type="entry name" value="Elp3/MiaA/NifB-like_rSAM"/>
</dbReference>
<dbReference type="InterPro" id="IPR010505">
    <property type="entry name" value="MoaA_twitch"/>
</dbReference>
<dbReference type="RefSeq" id="WP_008869801.1">
    <property type="nucleotide sequence ID" value="NZ_ACJN02000002.1"/>
</dbReference>
<keyword evidence="2 12" id="KW-0004">4Fe-4S</keyword>
<dbReference type="Proteomes" id="UP000005496">
    <property type="component" value="Unassembled WGS sequence"/>
</dbReference>
<feature type="binding site" evidence="12">
    <location>
        <position position="14"/>
    </location>
    <ligand>
        <name>GTP</name>
        <dbReference type="ChEBI" id="CHEBI:37565"/>
    </ligand>
</feature>
<feature type="binding site" evidence="12">
    <location>
        <position position="95"/>
    </location>
    <ligand>
        <name>GTP</name>
        <dbReference type="ChEBI" id="CHEBI:37565"/>
    </ligand>
</feature>
<comment type="similarity">
    <text evidence="12">Belongs to the radical SAM superfamily. MoaA family.</text>
</comment>
<feature type="binding site" evidence="12">
    <location>
        <position position="189"/>
    </location>
    <ligand>
        <name>S-adenosyl-L-methionine</name>
        <dbReference type="ChEBI" id="CHEBI:59789"/>
    </ligand>
</feature>
<feature type="binding site" evidence="12">
    <location>
        <position position="64"/>
    </location>
    <ligand>
        <name>GTP</name>
        <dbReference type="ChEBI" id="CHEBI:37565"/>
    </ligand>
</feature>
<dbReference type="GO" id="GO:0005525">
    <property type="term" value="F:GTP binding"/>
    <property type="evidence" value="ECO:0007669"/>
    <property type="project" value="UniProtKB-UniRule"/>
</dbReference>
<feature type="binding site" evidence="12">
    <location>
        <position position="27"/>
    </location>
    <ligand>
        <name>S-adenosyl-L-methionine</name>
        <dbReference type="ChEBI" id="CHEBI:59789"/>
    </ligand>
</feature>
<dbReference type="Pfam" id="PF06463">
    <property type="entry name" value="Mob_synth_C"/>
    <property type="match status" value="1"/>
</dbReference>
<dbReference type="PANTHER" id="PTHR22960">
    <property type="entry name" value="MOLYBDOPTERIN COFACTOR SYNTHESIS PROTEIN A"/>
    <property type="match status" value="1"/>
</dbReference>
<dbReference type="HAMAP" id="MF_01225_B">
    <property type="entry name" value="MoaA_B"/>
    <property type="match status" value="1"/>
</dbReference>
<evidence type="ECO:0000256" key="11">
    <source>
        <dbReference type="ARBA" id="ARBA00048697"/>
    </source>
</evidence>
<evidence type="ECO:0000256" key="8">
    <source>
        <dbReference type="ARBA" id="ARBA00023134"/>
    </source>
</evidence>
<comment type="caution">
    <text evidence="14">The sequence shown here is derived from an EMBL/GenBank/DDBJ whole genome shotgun (WGS) entry which is preliminary data.</text>
</comment>
<keyword evidence="4 12" id="KW-0479">Metal-binding</keyword>
<dbReference type="OrthoDB" id="9763993at2"/>
<dbReference type="InterPro" id="IPR050105">
    <property type="entry name" value="MoCo_biosynth_MoaA/MoaC"/>
</dbReference>
<dbReference type="EC" id="4.1.99.22" evidence="1 12"/>
<feature type="binding site" evidence="12">
    <location>
        <position position="119"/>
    </location>
    <ligand>
        <name>S-adenosyl-L-methionine</name>
        <dbReference type="ChEBI" id="CHEBI:59789"/>
    </ligand>
</feature>
<evidence type="ECO:0000256" key="4">
    <source>
        <dbReference type="ARBA" id="ARBA00022723"/>
    </source>
</evidence>
<dbReference type="GO" id="GO:1904047">
    <property type="term" value="F:S-adenosyl-L-methionine binding"/>
    <property type="evidence" value="ECO:0007669"/>
    <property type="project" value="UniProtKB-UniRule"/>
</dbReference>
<feature type="binding site" evidence="12">
    <location>
        <position position="28"/>
    </location>
    <ligand>
        <name>[4Fe-4S] cluster</name>
        <dbReference type="ChEBI" id="CHEBI:49883"/>
        <label>1</label>
        <note>4Fe-4S-S-AdoMet</note>
    </ligand>
</feature>
<dbReference type="UniPathway" id="UPA00344"/>
<dbReference type="PROSITE" id="PS51918">
    <property type="entry name" value="RADICAL_SAM"/>
    <property type="match status" value="1"/>
</dbReference>
<dbReference type="GO" id="GO:0061799">
    <property type="term" value="F:cyclic pyranopterin monophosphate synthase activity"/>
    <property type="evidence" value="ECO:0007669"/>
    <property type="project" value="TreeGrafter"/>
</dbReference>
<feature type="binding site" evidence="12">
    <location>
        <position position="25"/>
    </location>
    <ligand>
        <name>[4Fe-4S] cluster</name>
        <dbReference type="ChEBI" id="CHEBI:49883"/>
        <label>1</label>
        <note>4Fe-4S-S-AdoMet</note>
    </ligand>
</feature>
<keyword evidence="8 12" id="KW-0342">GTP-binding</keyword>
<evidence type="ECO:0000256" key="3">
    <source>
        <dbReference type="ARBA" id="ARBA00022691"/>
    </source>
</evidence>
<gene>
    <name evidence="12" type="primary">moaA</name>
    <name evidence="14" type="ORF">Dthio_PD1838</name>
</gene>
<feature type="binding site" evidence="12">
    <location>
        <begin position="259"/>
        <end position="261"/>
    </location>
    <ligand>
        <name>GTP</name>
        <dbReference type="ChEBI" id="CHEBI:37565"/>
    </ligand>
</feature>
<evidence type="ECO:0000256" key="2">
    <source>
        <dbReference type="ARBA" id="ARBA00022485"/>
    </source>
</evidence>
<evidence type="ECO:0000259" key="13">
    <source>
        <dbReference type="PROSITE" id="PS51918"/>
    </source>
</evidence>
<keyword evidence="6 12" id="KW-0408">Iron</keyword>
<dbReference type="GO" id="GO:0046872">
    <property type="term" value="F:metal ion binding"/>
    <property type="evidence" value="ECO:0007669"/>
    <property type="project" value="UniProtKB-KW"/>
</dbReference>
<evidence type="ECO:0000256" key="5">
    <source>
        <dbReference type="ARBA" id="ARBA00022741"/>
    </source>
</evidence>
<organism evidence="14 15">
    <name type="scientific">Desulfonatronospira thiodismutans ASO3-1</name>
    <dbReference type="NCBI Taxonomy" id="555779"/>
    <lineage>
        <taxon>Bacteria</taxon>
        <taxon>Pseudomonadati</taxon>
        <taxon>Thermodesulfobacteriota</taxon>
        <taxon>Desulfovibrionia</taxon>
        <taxon>Desulfovibrionales</taxon>
        <taxon>Desulfonatronovibrionaceae</taxon>
        <taxon>Desulfonatronospira</taxon>
    </lineage>
</organism>
<name>D6SP03_9BACT</name>
<evidence type="ECO:0000313" key="14">
    <source>
        <dbReference type="EMBL" id="EFI34479.1"/>
    </source>
</evidence>
<dbReference type="Gene3D" id="3.20.20.70">
    <property type="entry name" value="Aldolase class I"/>
    <property type="match status" value="1"/>
</dbReference>
<evidence type="ECO:0000256" key="1">
    <source>
        <dbReference type="ARBA" id="ARBA00012167"/>
    </source>
</evidence>
<keyword evidence="3 12" id="KW-0949">S-adenosyl-L-methionine</keyword>
<evidence type="ECO:0000256" key="9">
    <source>
        <dbReference type="ARBA" id="ARBA00023150"/>
    </source>
</evidence>
<dbReference type="AlphaFoldDB" id="D6SP03"/>
<comment type="catalytic activity">
    <reaction evidence="11 12">
        <text>GTP + AH2 + S-adenosyl-L-methionine = (8S)-3',8-cyclo-7,8-dihydroguanosine 5'-triphosphate + 5'-deoxyadenosine + L-methionine + A + H(+)</text>
        <dbReference type="Rhea" id="RHEA:49576"/>
        <dbReference type="ChEBI" id="CHEBI:13193"/>
        <dbReference type="ChEBI" id="CHEBI:15378"/>
        <dbReference type="ChEBI" id="CHEBI:17319"/>
        <dbReference type="ChEBI" id="CHEBI:17499"/>
        <dbReference type="ChEBI" id="CHEBI:37565"/>
        <dbReference type="ChEBI" id="CHEBI:57844"/>
        <dbReference type="ChEBI" id="CHEBI:59789"/>
        <dbReference type="ChEBI" id="CHEBI:131766"/>
        <dbReference type="EC" id="4.1.99.22"/>
    </reaction>
</comment>
<keyword evidence="7 12" id="KW-0411">Iron-sulfur</keyword>
<dbReference type="Pfam" id="PF04055">
    <property type="entry name" value="Radical_SAM"/>
    <property type="match status" value="1"/>
</dbReference>
<feature type="binding site" evidence="12">
    <location>
        <position position="254"/>
    </location>
    <ligand>
        <name>[4Fe-4S] cluster</name>
        <dbReference type="ChEBI" id="CHEBI:49883"/>
        <label>2</label>
        <note>4Fe-4S-substrate</note>
    </ligand>
</feature>
<reference evidence="14" key="1">
    <citation type="submission" date="2010-05" db="EMBL/GenBank/DDBJ databases">
        <title>The draft genome of Desulfonatronospira thiodismutans ASO3-1.</title>
        <authorList>
            <consortium name="US DOE Joint Genome Institute (JGI-PGF)"/>
            <person name="Lucas S."/>
            <person name="Copeland A."/>
            <person name="Lapidus A."/>
            <person name="Cheng J.-F."/>
            <person name="Bruce D."/>
            <person name="Goodwin L."/>
            <person name="Pitluck S."/>
            <person name="Chertkov O."/>
            <person name="Brettin T."/>
            <person name="Detter J.C."/>
            <person name="Han C."/>
            <person name="Land M.L."/>
            <person name="Hauser L."/>
            <person name="Kyrpides N."/>
            <person name="Mikhailova N."/>
            <person name="Muyzer G."/>
            <person name="Woyke T."/>
        </authorList>
    </citation>
    <scope>NUCLEOTIDE SEQUENCE [LARGE SCALE GENOMIC DNA]</scope>
    <source>
        <strain evidence="14">ASO3-1</strain>
    </source>
</reference>
<dbReference type="SFLD" id="SFLDG01067">
    <property type="entry name" value="SPASM/twitch_domain_containing"/>
    <property type="match status" value="1"/>
</dbReference>
<keyword evidence="9 12" id="KW-0501">Molybdenum cofactor biosynthesis</keyword>
<dbReference type="EMBL" id="ACJN02000002">
    <property type="protein sequence ID" value="EFI34479.1"/>
    <property type="molecule type" value="Genomic_DNA"/>
</dbReference>